<evidence type="ECO:0000313" key="2">
    <source>
        <dbReference type="EMBL" id="QHS91107.1"/>
    </source>
</evidence>
<feature type="transmembrane region" description="Helical" evidence="1">
    <location>
        <begin position="7"/>
        <end position="24"/>
    </location>
</feature>
<keyword evidence="1" id="KW-1133">Transmembrane helix</keyword>
<protein>
    <submittedName>
        <fullName evidence="2">Uncharacterized protein</fullName>
    </submittedName>
</protein>
<sequence>MVCVTSCMISVIFIIGMIYFYTMTGKSQVVQQYRSTLSPDLLKRYDNIAKERMTISCEGYGLGFLLSLLIIYYHSKTKMNTTALVCTVIAVSSVTNYFYYMLHKKSDWMLHHLHEKRDVENWLVMYRTMSYHYHSGFALGIIAVALFAFAFRC</sequence>
<dbReference type="AlphaFoldDB" id="A0A6C0BFM6"/>
<reference evidence="2" key="1">
    <citation type="journal article" date="2020" name="Nature">
        <title>Giant virus diversity and host interactions through global metagenomics.</title>
        <authorList>
            <person name="Schulz F."/>
            <person name="Roux S."/>
            <person name="Paez-Espino D."/>
            <person name="Jungbluth S."/>
            <person name="Walsh D.A."/>
            <person name="Denef V.J."/>
            <person name="McMahon K.D."/>
            <person name="Konstantinidis K.T."/>
            <person name="Eloe-Fadrosh E.A."/>
            <person name="Kyrpides N.C."/>
            <person name="Woyke T."/>
        </authorList>
    </citation>
    <scope>NUCLEOTIDE SEQUENCE</scope>
    <source>
        <strain evidence="2">GVMAG-M-3300013004-44</strain>
    </source>
</reference>
<feature type="transmembrane region" description="Helical" evidence="1">
    <location>
        <begin position="53"/>
        <end position="74"/>
    </location>
</feature>
<dbReference type="EMBL" id="MN739155">
    <property type="protein sequence ID" value="QHS91107.1"/>
    <property type="molecule type" value="Genomic_DNA"/>
</dbReference>
<keyword evidence="1" id="KW-0472">Membrane</keyword>
<accession>A0A6C0BFM6</accession>
<organism evidence="2">
    <name type="scientific">viral metagenome</name>
    <dbReference type="NCBI Taxonomy" id="1070528"/>
    <lineage>
        <taxon>unclassified sequences</taxon>
        <taxon>metagenomes</taxon>
        <taxon>organismal metagenomes</taxon>
    </lineage>
</organism>
<feature type="transmembrane region" description="Helical" evidence="1">
    <location>
        <begin position="81"/>
        <end position="100"/>
    </location>
</feature>
<evidence type="ECO:0000256" key="1">
    <source>
        <dbReference type="SAM" id="Phobius"/>
    </source>
</evidence>
<feature type="transmembrane region" description="Helical" evidence="1">
    <location>
        <begin position="131"/>
        <end position="151"/>
    </location>
</feature>
<keyword evidence="1" id="KW-0812">Transmembrane</keyword>
<proteinExistence type="predicted"/>
<name>A0A6C0BFM6_9ZZZZ</name>